<name>A0AAE0W9K3_9BIVA</name>
<dbReference type="PANTHER" id="PTHR33096">
    <property type="entry name" value="CXC2 DOMAIN-CONTAINING PROTEIN"/>
    <property type="match status" value="1"/>
</dbReference>
<keyword evidence="3" id="KW-1185">Reference proteome</keyword>
<evidence type="ECO:0000313" key="3">
    <source>
        <dbReference type="Proteomes" id="UP001195483"/>
    </source>
</evidence>
<sequence length="399" mass="45509">MYILYDIACLQETHQKRKERTDLLDAVKLAISIFHCYGHKMACQVLYNPRRTPGLGLTDGECLGKFKSISKEMTPENRVDLLVNGLMHYGDNMKRKQGKTFAERLKKSNTLKVNTTKMLQENLGNISGVSTDDIRRWSMEEKQRFSTGNSLARIESKEPLTPLGTYAIILKKYYHLSPGYEKTDGRENLLTADDEEICTWTSCCSKTWETAKKVNTAVQHHLKEYNLLEGSKMPYPDKLDLDSLKSLEVPASVPEELQRLLINLYETKDRCEEEIELIACDMRSTNCFYMKQQEAVLSSFESAESDVHKAVLLLEGLNTERCILHQRNMSSNVSIVNEVPLHFHKKLQLDLPIVEQEILSILGNLVSDEYLLEQSDVEGSESMDSYPSSDEADDIEMGT</sequence>
<feature type="region of interest" description="Disordered" evidence="1">
    <location>
        <begin position="376"/>
        <end position="399"/>
    </location>
</feature>
<organism evidence="2 3">
    <name type="scientific">Potamilus streckersoni</name>
    <dbReference type="NCBI Taxonomy" id="2493646"/>
    <lineage>
        <taxon>Eukaryota</taxon>
        <taxon>Metazoa</taxon>
        <taxon>Spiralia</taxon>
        <taxon>Lophotrochozoa</taxon>
        <taxon>Mollusca</taxon>
        <taxon>Bivalvia</taxon>
        <taxon>Autobranchia</taxon>
        <taxon>Heteroconchia</taxon>
        <taxon>Palaeoheterodonta</taxon>
        <taxon>Unionida</taxon>
        <taxon>Unionoidea</taxon>
        <taxon>Unionidae</taxon>
        <taxon>Ambleminae</taxon>
        <taxon>Lampsilini</taxon>
        <taxon>Potamilus</taxon>
    </lineage>
</organism>
<reference evidence="2" key="2">
    <citation type="journal article" date="2021" name="Genome Biol. Evol.">
        <title>Developing a high-quality reference genome for a parasitic bivalve with doubly uniparental inheritance (Bivalvia: Unionida).</title>
        <authorList>
            <person name="Smith C.H."/>
        </authorList>
    </citation>
    <scope>NUCLEOTIDE SEQUENCE</scope>
    <source>
        <strain evidence="2">CHS0354</strain>
        <tissue evidence="2">Mantle</tissue>
    </source>
</reference>
<reference evidence="2" key="3">
    <citation type="submission" date="2023-05" db="EMBL/GenBank/DDBJ databases">
        <authorList>
            <person name="Smith C.H."/>
        </authorList>
    </citation>
    <scope>NUCLEOTIDE SEQUENCE</scope>
    <source>
        <strain evidence="2">CHS0354</strain>
        <tissue evidence="2">Mantle</tissue>
    </source>
</reference>
<protein>
    <submittedName>
        <fullName evidence="2">Uncharacterized protein</fullName>
    </submittedName>
</protein>
<dbReference type="InterPro" id="IPR040521">
    <property type="entry name" value="KDZ"/>
</dbReference>
<feature type="compositionally biased region" description="Acidic residues" evidence="1">
    <location>
        <begin position="390"/>
        <end position="399"/>
    </location>
</feature>
<dbReference type="AlphaFoldDB" id="A0AAE0W9K3"/>
<accession>A0AAE0W9K3</accession>
<dbReference type="PANTHER" id="PTHR33096:SF1">
    <property type="entry name" value="CXC1-LIKE CYSTEINE CLUSTER ASSOCIATED WITH KDZ TRANSPOSASES DOMAIN-CONTAINING PROTEIN"/>
    <property type="match status" value="1"/>
</dbReference>
<dbReference type="Pfam" id="PF18758">
    <property type="entry name" value="KDZ"/>
    <property type="match status" value="1"/>
</dbReference>
<comment type="caution">
    <text evidence="2">The sequence shown here is derived from an EMBL/GenBank/DDBJ whole genome shotgun (WGS) entry which is preliminary data.</text>
</comment>
<evidence type="ECO:0000256" key="1">
    <source>
        <dbReference type="SAM" id="MobiDB-lite"/>
    </source>
</evidence>
<dbReference type="Proteomes" id="UP001195483">
    <property type="component" value="Unassembled WGS sequence"/>
</dbReference>
<evidence type="ECO:0000313" key="2">
    <source>
        <dbReference type="EMBL" id="KAK3606466.1"/>
    </source>
</evidence>
<reference evidence="2" key="1">
    <citation type="journal article" date="2021" name="Genome Biol. Evol.">
        <title>A High-Quality Reference Genome for a Parasitic Bivalve with Doubly Uniparental Inheritance (Bivalvia: Unionida).</title>
        <authorList>
            <person name="Smith C.H."/>
        </authorList>
    </citation>
    <scope>NUCLEOTIDE SEQUENCE</scope>
    <source>
        <strain evidence="2">CHS0354</strain>
    </source>
</reference>
<dbReference type="EMBL" id="JAEAOA010002346">
    <property type="protein sequence ID" value="KAK3606466.1"/>
    <property type="molecule type" value="Genomic_DNA"/>
</dbReference>
<gene>
    <name evidence="2" type="ORF">CHS0354_041413</name>
</gene>
<proteinExistence type="predicted"/>